<gene>
    <name evidence="2" type="primary">U</name>
</gene>
<name>C7EN34_9MONO</name>
<dbReference type="EMBL" id="GQ277622">
    <property type="protein sequence ID" value="ACT63851.1"/>
    <property type="molecule type" value="Viral_cRNA"/>
</dbReference>
<feature type="compositionally biased region" description="Basic and acidic residues" evidence="1">
    <location>
        <begin position="1"/>
        <end position="13"/>
    </location>
</feature>
<accession>C7EN34</accession>
<sequence length="82" mass="9227">MARDPQDGSRHEGVNASTINVETGEVESTEITIIQRFSGPINQGIPGRHQQINGGPFQQRWGEFYNTATYRRLCCKETGEFI</sequence>
<evidence type="ECO:0000256" key="1">
    <source>
        <dbReference type="SAM" id="MobiDB-lite"/>
    </source>
</evidence>
<protein>
    <submittedName>
        <fullName evidence="2">ORF-1</fullName>
    </submittedName>
</protein>
<organism evidence="2">
    <name type="scientific">Snake paramyxovirus</name>
    <dbReference type="NCBI Taxonomy" id="659372"/>
    <lineage>
        <taxon>Viruses</taxon>
        <taxon>Riboviria</taxon>
        <taxon>Orthornavirae</taxon>
        <taxon>Negarnaviricota</taxon>
        <taxon>Haploviricotina</taxon>
        <taxon>Monjiviricetes</taxon>
        <taxon>Mononegavirales</taxon>
        <taxon>Paramyxoviridae</taxon>
    </lineage>
</organism>
<feature type="region of interest" description="Disordered" evidence="1">
    <location>
        <begin position="1"/>
        <end position="20"/>
    </location>
</feature>
<reference evidence="2" key="1">
    <citation type="journal article" date="2009" name="Virus Res.">
        <title>Comparison of paramyxovirus isolates from snakes, lizards and a tortoise.</title>
        <authorList>
            <person name="Marschang R.E."/>
            <person name="Papp T."/>
            <person name="Frost J.W."/>
        </authorList>
    </citation>
    <scope>NUCLEOTIDE SEQUENCE</scope>
    <source>
        <strain evidence="2">Orth-GER05</strain>
    </source>
</reference>
<proteinExistence type="predicted"/>
<evidence type="ECO:0000313" key="2">
    <source>
        <dbReference type="EMBL" id="ACT63851.1"/>
    </source>
</evidence>